<feature type="region of interest" description="Disordered" evidence="1">
    <location>
        <begin position="1"/>
        <end position="221"/>
    </location>
</feature>
<feature type="compositionally biased region" description="Polar residues" evidence="1">
    <location>
        <begin position="63"/>
        <end position="75"/>
    </location>
</feature>
<feature type="compositionally biased region" description="Pro residues" evidence="1">
    <location>
        <begin position="151"/>
        <end position="167"/>
    </location>
</feature>
<feature type="compositionally biased region" description="Polar residues" evidence="1">
    <location>
        <begin position="1"/>
        <end position="14"/>
    </location>
</feature>
<organism evidence="2 3">
    <name type="scientific">Athelia psychrophila</name>
    <dbReference type="NCBI Taxonomy" id="1759441"/>
    <lineage>
        <taxon>Eukaryota</taxon>
        <taxon>Fungi</taxon>
        <taxon>Dikarya</taxon>
        <taxon>Basidiomycota</taxon>
        <taxon>Agaricomycotina</taxon>
        <taxon>Agaricomycetes</taxon>
        <taxon>Agaricomycetidae</taxon>
        <taxon>Atheliales</taxon>
        <taxon>Atheliaceae</taxon>
        <taxon>Athelia</taxon>
    </lineage>
</organism>
<name>A0A166GX74_9AGAM</name>
<accession>A0A166GX74</accession>
<reference evidence="2 3" key="1">
    <citation type="journal article" date="2016" name="Mol. Biol. Evol.">
        <title>Comparative Genomics of Early-Diverging Mushroom-Forming Fungi Provides Insights into the Origins of Lignocellulose Decay Capabilities.</title>
        <authorList>
            <person name="Nagy L.G."/>
            <person name="Riley R."/>
            <person name="Tritt A."/>
            <person name="Adam C."/>
            <person name="Daum C."/>
            <person name="Floudas D."/>
            <person name="Sun H."/>
            <person name="Yadav J.S."/>
            <person name="Pangilinan J."/>
            <person name="Larsson K.H."/>
            <person name="Matsuura K."/>
            <person name="Barry K."/>
            <person name="Labutti K."/>
            <person name="Kuo R."/>
            <person name="Ohm R.A."/>
            <person name="Bhattacharya S.S."/>
            <person name="Shirouzu T."/>
            <person name="Yoshinaga Y."/>
            <person name="Martin F.M."/>
            <person name="Grigoriev I.V."/>
            <person name="Hibbett D.S."/>
        </authorList>
    </citation>
    <scope>NUCLEOTIDE SEQUENCE [LARGE SCALE GENOMIC DNA]</scope>
    <source>
        <strain evidence="2 3">CBS 109695</strain>
    </source>
</reference>
<keyword evidence="3" id="KW-1185">Reference proteome</keyword>
<gene>
    <name evidence="2" type="ORF">FIBSPDRAFT_956426</name>
</gene>
<evidence type="ECO:0000313" key="3">
    <source>
        <dbReference type="Proteomes" id="UP000076532"/>
    </source>
</evidence>
<feature type="compositionally biased region" description="Basic and acidic residues" evidence="1">
    <location>
        <begin position="90"/>
        <end position="148"/>
    </location>
</feature>
<protein>
    <submittedName>
        <fullName evidence="2">Uncharacterized protein</fullName>
    </submittedName>
</protein>
<dbReference type="EMBL" id="KV417574">
    <property type="protein sequence ID" value="KZP18254.1"/>
    <property type="molecule type" value="Genomic_DNA"/>
</dbReference>
<evidence type="ECO:0000313" key="2">
    <source>
        <dbReference type="EMBL" id="KZP18254.1"/>
    </source>
</evidence>
<feature type="compositionally biased region" description="Gly residues" evidence="1">
    <location>
        <begin position="546"/>
        <end position="560"/>
    </location>
</feature>
<proteinExistence type="predicted"/>
<dbReference type="Proteomes" id="UP000076532">
    <property type="component" value="Unassembled WGS sequence"/>
</dbReference>
<dbReference type="AlphaFoldDB" id="A0A166GX74"/>
<feature type="region of interest" description="Disordered" evidence="1">
    <location>
        <begin position="537"/>
        <end position="595"/>
    </location>
</feature>
<dbReference type="OrthoDB" id="2664977at2759"/>
<dbReference type="STRING" id="436010.A0A166GX74"/>
<sequence length="595" mass="65880">MPFQPTNDLTTQPVDPTPAPLSAQRKRHKDKEGEAISLHSKAPAQETLTTTDPLPPTAPPIQSLDSRINEATQAASRKRPTSAGSLMSDKAGKGHPSAEDLEQDERRKQAEHEKKKRDREAARAKRDKEVKDVREKATRDQREAEERSQNAPPPPKPPAHDLPPPNSPSRDQEDEEPNSFDRCTPPPTPETKKNERNQAIMQGVQDSDRIRSQDTNSLPIAYPNEEGFPLIYGPHANFHIDNLKRSQLRDWLSAPGAGVLIHIMFQNSWDPERVPTLVNLVRGLITEHFDIDDFHVSPGLPEADPKRNAFAPYAFAILNLPEDVADKLVDQRCLANKKIAFIIYPFDYIAPTAFLGTIQGLVGLQVPGSVKLLTRTFKGFWRKNEVWNILLDYVYSTRNPGPGGPADDVSMENDDESKDDTEAETLLDLFTLYRVEAKGQGSVDQSSLNIYLDLAHPSPQLWKALNDAISRTKYDTSFNGCGRYNPGWACVQCRGVDHPAGLCPYHTDVPDWMDICGLTINTVDDWEVKTFPNITRRAYGPQSRGGAQGRGIRGGCGGPSGNNDRGAHGGRGGNGGRDMTRRGPRGARASYSFRG</sequence>
<evidence type="ECO:0000256" key="1">
    <source>
        <dbReference type="SAM" id="MobiDB-lite"/>
    </source>
</evidence>